<proteinExistence type="inferred from homology"/>
<dbReference type="GO" id="GO:0016639">
    <property type="term" value="F:oxidoreductase activity, acting on the CH-NH2 group of donors, NAD or NADP as acceptor"/>
    <property type="evidence" value="ECO:0007669"/>
    <property type="project" value="InterPro"/>
</dbReference>
<feature type="domain" description="Glutamate/phenylalanine/leucine/valine/L-tryptophan dehydrogenase C-terminal" evidence="7">
    <location>
        <begin position="142"/>
        <end position="347"/>
    </location>
</feature>
<evidence type="ECO:0000256" key="3">
    <source>
        <dbReference type="ARBA" id="ARBA00023027"/>
    </source>
</evidence>
<evidence type="ECO:0000256" key="5">
    <source>
        <dbReference type="PIRSR" id="PIRSR000188-2"/>
    </source>
</evidence>
<evidence type="ECO:0000259" key="7">
    <source>
        <dbReference type="SMART" id="SM00839"/>
    </source>
</evidence>
<dbReference type="GO" id="GO:0000166">
    <property type="term" value="F:nucleotide binding"/>
    <property type="evidence" value="ECO:0007669"/>
    <property type="project" value="UniProtKB-KW"/>
</dbReference>
<name>A0A975W6S6_9RHOB</name>
<sequence>MLTRIDCSTHEEVYRVTDRESGLEGLIAIHSTQAGPAAGGLRMRVYRGFDEALADVLALSRGMTYKNAAAGLPLGGGKAVILGDPRTDKTEAKLRAMGRAVAELEGRYWTAEDMGMSPEDMKVLAGEAEFVAGLADGRFASGDPSPITAQGVFNALKIGAARHFGSADLKGRRVAVQGLGHVGWYLCDYLAGEGAQLIVADTVAARVEEAQAKFGAELAAPDEIHRVVADVFAPCAIGGILNGQTVPELRASMICGAANNQLADDAAADALHARGILYLPDYVANGGGIINAATEILRIENRPRFVAERLAQLEQTMRGILAAAARQDTSPAHVADATVEQGMALRRAG</sequence>
<dbReference type="Pfam" id="PF00208">
    <property type="entry name" value="ELFV_dehydrog"/>
    <property type="match status" value="1"/>
</dbReference>
<dbReference type="InterPro" id="IPR006096">
    <property type="entry name" value="Glu/Leu/Phe/Val/Trp_DH_C"/>
</dbReference>
<reference evidence="8 9" key="1">
    <citation type="submission" date="2016-10" db="EMBL/GenBank/DDBJ databases">
        <authorList>
            <person name="Varghese N."/>
            <person name="Submissions S."/>
        </authorList>
    </citation>
    <scope>NUCLEOTIDE SEQUENCE [LARGE SCALE GENOMIC DNA]</scope>
    <source>
        <strain evidence="8 9">FF3</strain>
    </source>
</reference>
<dbReference type="PROSITE" id="PS00074">
    <property type="entry name" value="GLFV_DEHYDROGENASE"/>
    <property type="match status" value="1"/>
</dbReference>
<dbReference type="InterPro" id="IPR006095">
    <property type="entry name" value="Glu/Leu/Phe/Val/Trp_DH"/>
</dbReference>
<evidence type="ECO:0000313" key="8">
    <source>
        <dbReference type="EMBL" id="SEI61997.1"/>
    </source>
</evidence>
<dbReference type="PANTHER" id="PTHR42722">
    <property type="entry name" value="LEUCINE DEHYDROGENASE"/>
    <property type="match status" value="1"/>
</dbReference>
<keyword evidence="5" id="KW-0547">Nucleotide-binding</keyword>
<dbReference type="SUPFAM" id="SSF53223">
    <property type="entry name" value="Aminoacid dehydrogenase-like, N-terminal domain"/>
    <property type="match status" value="1"/>
</dbReference>
<evidence type="ECO:0000256" key="4">
    <source>
        <dbReference type="PIRSR" id="PIRSR000188-1"/>
    </source>
</evidence>
<dbReference type="InterPro" id="IPR046346">
    <property type="entry name" value="Aminoacid_DH-like_N_sf"/>
</dbReference>
<dbReference type="CDD" id="cd01075">
    <property type="entry name" value="NAD_bind_Leu_Phe_Val_DH"/>
    <property type="match status" value="1"/>
</dbReference>
<evidence type="ECO:0000256" key="6">
    <source>
        <dbReference type="RuleBase" id="RU004417"/>
    </source>
</evidence>
<dbReference type="Gene3D" id="3.40.50.10860">
    <property type="entry name" value="Leucine Dehydrogenase, chain A, domain 1"/>
    <property type="match status" value="1"/>
</dbReference>
<keyword evidence="3 5" id="KW-0520">NAD</keyword>
<dbReference type="InterPro" id="IPR033524">
    <property type="entry name" value="Glu/Leu/Phe/Val_DH_AS"/>
</dbReference>
<dbReference type="EMBL" id="FNYY01000001">
    <property type="protein sequence ID" value="SEI61997.1"/>
    <property type="molecule type" value="Genomic_DNA"/>
</dbReference>
<organism evidence="8 9">
    <name type="scientific">Marinovum algicola</name>
    <dbReference type="NCBI Taxonomy" id="42444"/>
    <lineage>
        <taxon>Bacteria</taxon>
        <taxon>Pseudomonadati</taxon>
        <taxon>Pseudomonadota</taxon>
        <taxon>Alphaproteobacteria</taxon>
        <taxon>Rhodobacterales</taxon>
        <taxon>Roseobacteraceae</taxon>
        <taxon>Marinovum</taxon>
    </lineage>
</organism>
<dbReference type="GO" id="GO:0006520">
    <property type="term" value="P:amino acid metabolic process"/>
    <property type="evidence" value="ECO:0007669"/>
    <property type="project" value="InterPro"/>
</dbReference>
<gene>
    <name evidence="8" type="ORF">SAMN04487940_101407</name>
</gene>
<dbReference type="InterPro" id="IPR016211">
    <property type="entry name" value="Glu/Phe/Leu/Val/Trp_DH_bac/arc"/>
</dbReference>
<dbReference type="SMART" id="SM00839">
    <property type="entry name" value="ELFV_dehydrog"/>
    <property type="match status" value="1"/>
</dbReference>
<evidence type="ECO:0000256" key="1">
    <source>
        <dbReference type="ARBA" id="ARBA00006382"/>
    </source>
</evidence>
<comment type="similarity">
    <text evidence="1 6">Belongs to the Glu/Leu/Phe/Val dehydrogenases family.</text>
</comment>
<dbReference type="AlphaFoldDB" id="A0A975W6S6"/>
<keyword evidence="2 6" id="KW-0560">Oxidoreductase</keyword>
<keyword evidence="9" id="KW-1185">Reference proteome</keyword>
<dbReference type="Pfam" id="PF02812">
    <property type="entry name" value="ELFV_dehydrog_N"/>
    <property type="match status" value="1"/>
</dbReference>
<dbReference type="PIRSF" id="PIRSF000188">
    <property type="entry name" value="Phe_leu_dh"/>
    <property type="match status" value="1"/>
</dbReference>
<dbReference type="GeneID" id="80816674"/>
<protein>
    <submittedName>
        <fullName evidence="8">Leucine dehydrogenase</fullName>
    </submittedName>
</protein>
<feature type="binding site" evidence="5">
    <location>
        <begin position="178"/>
        <end position="183"/>
    </location>
    <ligand>
        <name>NAD(+)</name>
        <dbReference type="ChEBI" id="CHEBI:57540"/>
    </ligand>
</feature>
<dbReference type="PANTHER" id="PTHR42722:SF1">
    <property type="entry name" value="VALINE DEHYDROGENASE"/>
    <property type="match status" value="1"/>
</dbReference>
<comment type="caution">
    <text evidence="8">The sequence shown here is derived from an EMBL/GenBank/DDBJ whole genome shotgun (WGS) entry which is preliminary data.</text>
</comment>
<dbReference type="InterPro" id="IPR036291">
    <property type="entry name" value="NAD(P)-bd_dom_sf"/>
</dbReference>
<dbReference type="SUPFAM" id="SSF51735">
    <property type="entry name" value="NAD(P)-binding Rossmann-fold domains"/>
    <property type="match status" value="1"/>
</dbReference>
<accession>A0A975W6S6</accession>
<dbReference type="RefSeq" id="WP_074834582.1">
    <property type="nucleotide sequence ID" value="NZ_FNYY01000001.1"/>
</dbReference>
<dbReference type="InterPro" id="IPR006097">
    <property type="entry name" value="Glu/Leu/Phe/Val/Trp_DH_dimer"/>
</dbReference>
<evidence type="ECO:0000313" key="9">
    <source>
        <dbReference type="Proteomes" id="UP000182932"/>
    </source>
</evidence>
<feature type="active site" description="Proton donor/acceptor" evidence="4">
    <location>
        <position position="78"/>
    </location>
</feature>
<dbReference type="Proteomes" id="UP000182932">
    <property type="component" value="Unassembled WGS sequence"/>
</dbReference>
<dbReference type="PRINTS" id="PR00082">
    <property type="entry name" value="GLFDHDRGNASE"/>
</dbReference>
<dbReference type="Gene3D" id="3.40.50.720">
    <property type="entry name" value="NAD(P)-binding Rossmann-like Domain"/>
    <property type="match status" value="1"/>
</dbReference>
<evidence type="ECO:0000256" key="2">
    <source>
        <dbReference type="ARBA" id="ARBA00023002"/>
    </source>
</evidence>